<sequence length="97" mass="11314">MTCRVTLANSVLDFIEEHVYSERVLKRIETYVELLEDYPYLGAVYAPDYSAARPPVPCRHIDIPDTPFTLYYAVDVEREEVEIFYIDFSAADPRGRF</sequence>
<gene>
    <name evidence="1" type="ORF">B5G02_01620</name>
</gene>
<evidence type="ECO:0000313" key="2">
    <source>
        <dbReference type="Proteomes" id="UP000195781"/>
    </source>
</evidence>
<organism evidence="1 2">
    <name type="scientific">[Collinsella] massiliensis</name>
    <dbReference type="NCBI Taxonomy" id="1232426"/>
    <lineage>
        <taxon>Bacteria</taxon>
        <taxon>Bacillati</taxon>
        <taxon>Actinomycetota</taxon>
        <taxon>Coriobacteriia</taxon>
        <taxon>Coriobacteriales</taxon>
        <taxon>Coriobacteriaceae</taxon>
        <taxon>Enorma</taxon>
    </lineage>
</organism>
<comment type="caution">
    <text evidence="1">The sequence shown here is derived from an EMBL/GenBank/DDBJ whole genome shotgun (WGS) entry which is preliminary data.</text>
</comment>
<dbReference type="EMBL" id="NFIE01000003">
    <property type="protein sequence ID" value="OUN89480.1"/>
    <property type="molecule type" value="Genomic_DNA"/>
</dbReference>
<proteinExistence type="predicted"/>
<dbReference type="Proteomes" id="UP000195781">
    <property type="component" value="Unassembled WGS sequence"/>
</dbReference>
<dbReference type="RefSeq" id="WP_094334926.1">
    <property type="nucleotide sequence ID" value="NZ_NFIE01000003.1"/>
</dbReference>
<protein>
    <recommendedName>
        <fullName evidence="3">Plasmid stabilization protein</fullName>
    </recommendedName>
</protein>
<evidence type="ECO:0000313" key="1">
    <source>
        <dbReference type="EMBL" id="OUN89480.1"/>
    </source>
</evidence>
<dbReference type="AlphaFoldDB" id="A0A1Y3Y596"/>
<keyword evidence="2" id="KW-1185">Reference proteome</keyword>
<evidence type="ECO:0008006" key="3">
    <source>
        <dbReference type="Google" id="ProtNLM"/>
    </source>
</evidence>
<accession>A0A1Y3Y596</accession>
<reference evidence="2" key="1">
    <citation type="submission" date="2017-04" db="EMBL/GenBank/DDBJ databases">
        <title>Function of individual gut microbiota members based on whole genome sequencing of pure cultures obtained from chicken caecum.</title>
        <authorList>
            <person name="Medvecky M."/>
            <person name="Cejkova D."/>
            <person name="Polansky O."/>
            <person name="Karasova D."/>
            <person name="Kubasova T."/>
            <person name="Cizek A."/>
            <person name="Rychlik I."/>
        </authorList>
    </citation>
    <scope>NUCLEOTIDE SEQUENCE [LARGE SCALE GENOMIC DNA]</scope>
    <source>
        <strain evidence="2">An5</strain>
    </source>
</reference>
<name>A0A1Y3Y596_9ACTN</name>
<dbReference type="OrthoDB" id="3192341at2"/>